<proteinExistence type="inferred from homology"/>
<keyword evidence="2" id="KW-1003">Cell membrane</keyword>
<organism evidence="11 12">
    <name type="scientific">Phyllotreta striolata</name>
    <name type="common">Striped flea beetle</name>
    <name type="synonym">Crioceris striolata</name>
    <dbReference type="NCBI Taxonomy" id="444603"/>
    <lineage>
        <taxon>Eukaryota</taxon>
        <taxon>Metazoa</taxon>
        <taxon>Ecdysozoa</taxon>
        <taxon>Arthropoda</taxon>
        <taxon>Hexapoda</taxon>
        <taxon>Insecta</taxon>
        <taxon>Pterygota</taxon>
        <taxon>Neoptera</taxon>
        <taxon>Endopterygota</taxon>
        <taxon>Coleoptera</taxon>
        <taxon>Polyphaga</taxon>
        <taxon>Cucujiformia</taxon>
        <taxon>Chrysomeloidea</taxon>
        <taxon>Chrysomelidae</taxon>
        <taxon>Galerucinae</taxon>
        <taxon>Alticini</taxon>
        <taxon>Phyllotreta</taxon>
    </lineage>
</organism>
<evidence type="ECO:0000256" key="6">
    <source>
        <dbReference type="ARBA" id="ARBA00022989"/>
    </source>
</evidence>
<evidence type="ECO:0000313" key="11">
    <source>
        <dbReference type="EMBL" id="CAG9859121.1"/>
    </source>
</evidence>
<dbReference type="EMBL" id="OU900095">
    <property type="protein sequence ID" value="CAG9859121.1"/>
    <property type="molecule type" value="Genomic_DNA"/>
</dbReference>
<dbReference type="GO" id="GO:0007165">
    <property type="term" value="P:signal transduction"/>
    <property type="evidence" value="ECO:0007669"/>
    <property type="project" value="UniProtKB-KW"/>
</dbReference>
<evidence type="ECO:0000256" key="2">
    <source>
        <dbReference type="ARBA" id="ARBA00022475"/>
    </source>
</evidence>
<comment type="caution">
    <text evidence="10">Lacks conserved residue(s) required for the propagation of feature annotation.</text>
</comment>
<evidence type="ECO:0000256" key="8">
    <source>
        <dbReference type="ARBA" id="ARBA00023170"/>
    </source>
</evidence>
<dbReference type="GO" id="GO:0005886">
    <property type="term" value="C:plasma membrane"/>
    <property type="evidence" value="ECO:0007669"/>
    <property type="project" value="UniProtKB-SubCell"/>
</dbReference>
<feature type="transmembrane region" description="Helical" evidence="10">
    <location>
        <begin position="141"/>
        <end position="162"/>
    </location>
</feature>
<dbReference type="GO" id="GO:0004984">
    <property type="term" value="F:olfactory receptor activity"/>
    <property type="evidence" value="ECO:0007669"/>
    <property type="project" value="InterPro"/>
</dbReference>
<comment type="similarity">
    <text evidence="10">Belongs to the insect chemoreceptor superfamily. Heteromeric odorant receptor channel (TC 1.A.69) family.</text>
</comment>
<dbReference type="PANTHER" id="PTHR21137">
    <property type="entry name" value="ODORANT RECEPTOR"/>
    <property type="match status" value="1"/>
</dbReference>
<keyword evidence="4 10" id="KW-0812">Transmembrane</keyword>
<dbReference type="Pfam" id="PF02949">
    <property type="entry name" value="7tm_6"/>
    <property type="match status" value="1"/>
</dbReference>
<feature type="transmembrane region" description="Helical" evidence="10">
    <location>
        <begin position="285"/>
        <end position="304"/>
    </location>
</feature>
<feature type="transmembrane region" description="Helical" evidence="10">
    <location>
        <begin position="69"/>
        <end position="85"/>
    </location>
</feature>
<dbReference type="AlphaFoldDB" id="A0A9N9XRF7"/>
<accession>A0A9N9XRF7</accession>
<evidence type="ECO:0000256" key="3">
    <source>
        <dbReference type="ARBA" id="ARBA00022606"/>
    </source>
</evidence>
<evidence type="ECO:0000313" key="12">
    <source>
        <dbReference type="Proteomes" id="UP001153712"/>
    </source>
</evidence>
<dbReference type="InterPro" id="IPR004117">
    <property type="entry name" value="7tm6_olfct_rcpt"/>
</dbReference>
<evidence type="ECO:0000256" key="4">
    <source>
        <dbReference type="ARBA" id="ARBA00022692"/>
    </source>
</evidence>
<keyword evidence="8 10" id="KW-0675">Receptor</keyword>
<evidence type="ECO:0000256" key="5">
    <source>
        <dbReference type="ARBA" id="ARBA00022725"/>
    </source>
</evidence>
<evidence type="ECO:0000256" key="10">
    <source>
        <dbReference type="RuleBase" id="RU351113"/>
    </source>
</evidence>
<gene>
    <name evidence="11" type="ORF">PHYEVI_LOCUS5497</name>
</gene>
<dbReference type="OrthoDB" id="6717771at2759"/>
<keyword evidence="9 10" id="KW-0807">Transducer</keyword>
<keyword evidence="12" id="KW-1185">Reference proteome</keyword>
<reference evidence="11" key="1">
    <citation type="submission" date="2022-01" db="EMBL/GenBank/DDBJ databases">
        <authorList>
            <person name="King R."/>
        </authorList>
    </citation>
    <scope>NUCLEOTIDE SEQUENCE</scope>
</reference>
<evidence type="ECO:0000256" key="9">
    <source>
        <dbReference type="ARBA" id="ARBA00023224"/>
    </source>
</evidence>
<sequence>MEEKTYFFPIARFFMEITTIWQPNKMTETSRKVYTALAYLFKGNYCIFIASYFIGLITTDSEEDRESNLQYLPTVIAIAVRMWFLHTKEIKAIFSGIYRLERKLASEENKNLRNLFFDEVKYNKNLTKLLIALNSFTNIQMFILSIYLCMKLKMIIMAVAWYPFDKHQYIYLVALHQIFSTTYATVVYLGLDITIVPLILFATTRLKLLCYKFRHFEQMTKNSGLSRREYLRSLVEEHHDIISYVVSVNYSLRWCFIIDFIMKSYSFTQYLYSVLKSFNEDRSRLVLALLVFLLVSFETWYISYHGNELILASQELSKCIFANNWYELDVGMQKDLLKIIVRSQRPLSIVVQHLYNIDNKLFLKIMKAGYTFLLFYNV</sequence>
<name>A0A9N9XRF7_PHYSR</name>
<dbReference type="PANTHER" id="PTHR21137:SF35">
    <property type="entry name" value="ODORANT RECEPTOR 19A-RELATED"/>
    <property type="match status" value="1"/>
</dbReference>
<keyword evidence="3 10" id="KW-0716">Sensory transduction</keyword>
<evidence type="ECO:0000256" key="1">
    <source>
        <dbReference type="ARBA" id="ARBA00004651"/>
    </source>
</evidence>
<protein>
    <recommendedName>
        <fullName evidence="10">Odorant receptor</fullName>
    </recommendedName>
</protein>
<feature type="transmembrane region" description="Helical" evidence="10">
    <location>
        <begin position="36"/>
        <end position="57"/>
    </location>
</feature>
<comment type="subcellular location">
    <subcellularLocation>
        <location evidence="1 10">Cell membrane</location>
        <topology evidence="1 10">Multi-pass membrane protein</topology>
    </subcellularLocation>
</comment>
<evidence type="ECO:0000256" key="7">
    <source>
        <dbReference type="ARBA" id="ARBA00023136"/>
    </source>
</evidence>
<keyword evidence="7 10" id="KW-0472">Membrane</keyword>
<keyword evidence="5 10" id="KW-0552">Olfaction</keyword>
<dbReference type="GO" id="GO:0005549">
    <property type="term" value="F:odorant binding"/>
    <property type="evidence" value="ECO:0007669"/>
    <property type="project" value="InterPro"/>
</dbReference>
<dbReference type="Proteomes" id="UP001153712">
    <property type="component" value="Chromosome 2"/>
</dbReference>
<feature type="transmembrane region" description="Helical" evidence="10">
    <location>
        <begin position="182"/>
        <end position="204"/>
    </location>
</feature>
<keyword evidence="6 10" id="KW-1133">Transmembrane helix</keyword>